<accession>A0A2K9NQC9</accession>
<evidence type="ECO:0000256" key="1">
    <source>
        <dbReference type="ARBA" id="ARBA00022670"/>
    </source>
</evidence>
<dbReference type="GO" id="GO:0008237">
    <property type="term" value="F:metallopeptidase activity"/>
    <property type="evidence" value="ECO:0007669"/>
    <property type="project" value="UniProtKB-KW"/>
</dbReference>
<keyword evidence="2" id="KW-0479">Metal-binding</keyword>
<protein>
    <submittedName>
        <fullName evidence="8">Penicillin-insensitive murein endopeptidase</fullName>
    </submittedName>
</protein>
<dbReference type="Proteomes" id="UP000235584">
    <property type="component" value="Chromosome"/>
</dbReference>
<keyword evidence="3" id="KW-0732">Signal</keyword>
<dbReference type="InterPro" id="IPR009045">
    <property type="entry name" value="Zn_M74/Hedgehog-like"/>
</dbReference>
<reference evidence="8 9" key="1">
    <citation type="submission" date="2018-01" db="EMBL/GenBank/DDBJ databases">
        <title>Complete genome sequence of Bacteriovorax stolpii DSM12778.</title>
        <authorList>
            <person name="Tang B."/>
            <person name="Chang J."/>
        </authorList>
    </citation>
    <scope>NUCLEOTIDE SEQUENCE [LARGE SCALE GENOMIC DNA]</scope>
    <source>
        <strain evidence="8 9">DSM 12778</strain>
    </source>
</reference>
<dbReference type="GO" id="GO:0030288">
    <property type="term" value="C:outer membrane-bounded periplasmic space"/>
    <property type="evidence" value="ECO:0007669"/>
    <property type="project" value="InterPro"/>
</dbReference>
<dbReference type="PROSITE" id="PS51257">
    <property type="entry name" value="PROKAR_LIPOPROTEIN"/>
    <property type="match status" value="1"/>
</dbReference>
<evidence type="ECO:0000256" key="5">
    <source>
        <dbReference type="ARBA" id="ARBA00022801"/>
    </source>
</evidence>
<keyword evidence="7" id="KW-0482">Metalloprotease</keyword>
<keyword evidence="6" id="KW-0862">Zinc</keyword>
<dbReference type="RefSeq" id="WP_102243012.1">
    <property type="nucleotide sequence ID" value="NZ_CP025704.1"/>
</dbReference>
<gene>
    <name evidence="8" type="ORF">C0V70_06255</name>
</gene>
<dbReference type="SUPFAM" id="SSF55166">
    <property type="entry name" value="Hedgehog/DD-peptidase"/>
    <property type="match status" value="1"/>
</dbReference>
<evidence type="ECO:0000256" key="6">
    <source>
        <dbReference type="ARBA" id="ARBA00022833"/>
    </source>
</evidence>
<evidence type="ECO:0000256" key="4">
    <source>
        <dbReference type="ARBA" id="ARBA00022764"/>
    </source>
</evidence>
<proteinExistence type="predicted"/>
<dbReference type="InterPro" id="IPR005073">
    <property type="entry name" value="Peptidase_M74"/>
</dbReference>
<dbReference type="GO" id="GO:0006508">
    <property type="term" value="P:proteolysis"/>
    <property type="evidence" value="ECO:0007669"/>
    <property type="project" value="UniProtKB-KW"/>
</dbReference>
<keyword evidence="1" id="KW-0645">Protease</keyword>
<evidence type="ECO:0000256" key="2">
    <source>
        <dbReference type="ARBA" id="ARBA00022723"/>
    </source>
</evidence>
<name>A0A2K9NQC9_BACTC</name>
<evidence type="ECO:0000256" key="3">
    <source>
        <dbReference type="ARBA" id="ARBA00022729"/>
    </source>
</evidence>
<sequence length="275" mass="31126">MQKSMILGLGLCLLASCSHLPDFTSRLSTRLPTEDKSEAIGEYALGCLKGAQTFSGKEKGLLISQVKRGRYWGHPDLISLLTKASEEFAKEKKILMIGDLSQSRGGPTLTGHNSHQTGLDVDVWFKVLSADTIISFRELETEDMKPMKELGADQIKMIKYFAQDQSVERIFINPAFKKQLCQDQKLTADEHHKLRAWWGHDDHIHVRLKCPLDSPLCISQKPIPAGDGCGEELNWWFTKEASEGSKDYNWEALKSAYLEKVKKLPKECSFYNETF</sequence>
<dbReference type="Gene3D" id="3.30.1380.10">
    <property type="match status" value="1"/>
</dbReference>
<dbReference type="KEGG" id="bsto:C0V70_06255"/>
<keyword evidence="5" id="KW-0378">Hydrolase</keyword>
<dbReference type="Pfam" id="PF03411">
    <property type="entry name" value="Peptidase_M74"/>
    <property type="match status" value="1"/>
</dbReference>
<evidence type="ECO:0000313" key="9">
    <source>
        <dbReference type="Proteomes" id="UP000235584"/>
    </source>
</evidence>
<dbReference type="GO" id="GO:0004252">
    <property type="term" value="F:serine-type endopeptidase activity"/>
    <property type="evidence" value="ECO:0007669"/>
    <property type="project" value="InterPro"/>
</dbReference>
<dbReference type="EMBL" id="CP025704">
    <property type="protein sequence ID" value="AUN97719.1"/>
    <property type="molecule type" value="Genomic_DNA"/>
</dbReference>
<keyword evidence="4" id="KW-0574">Periplasm</keyword>
<keyword evidence="9" id="KW-1185">Reference proteome</keyword>
<evidence type="ECO:0000256" key="7">
    <source>
        <dbReference type="ARBA" id="ARBA00023049"/>
    </source>
</evidence>
<dbReference type="GO" id="GO:0046872">
    <property type="term" value="F:metal ion binding"/>
    <property type="evidence" value="ECO:0007669"/>
    <property type="project" value="UniProtKB-KW"/>
</dbReference>
<dbReference type="AlphaFoldDB" id="A0A2K9NQC9"/>
<organism evidence="8 9">
    <name type="scientific">Bacteriovorax stolpii</name>
    <name type="common">Bdellovibrio stolpii</name>
    <dbReference type="NCBI Taxonomy" id="960"/>
    <lineage>
        <taxon>Bacteria</taxon>
        <taxon>Pseudomonadati</taxon>
        <taxon>Bdellovibrionota</taxon>
        <taxon>Bacteriovoracia</taxon>
        <taxon>Bacteriovoracales</taxon>
        <taxon>Bacteriovoracaceae</taxon>
        <taxon>Bacteriovorax</taxon>
    </lineage>
</organism>
<evidence type="ECO:0000313" key="8">
    <source>
        <dbReference type="EMBL" id="AUN97719.1"/>
    </source>
</evidence>